<evidence type="ECO:0000256" key="2">
    <source>
        <dbReference type="ARBA" id="ARBA00022723"/>
    </source>
</evidence>
<comment type="caution">
    <text evidence="10">The sequence shown here is derived from an EMBL/GenBank/DDBJ whole genome shotgun (WGS) entry which is preliminary data.</text>
</comment>
<dbReference type="GO" id="GO:0045893">
    <property type="term" value="P:positive regulation of DNA-templated transcription"/>
    <property type="evidence" value="ECO:0007669"/>
    <property type="project" value="UniProtKB-ARBA"/>
</dbReference>
<dbReference type="InterPro" id="IPR013087">
    <property type="entry name" value="Znf_C2H2_type"/>
</dbReference>
<feature type="compositionally biased region" description="Basic residues" evidence="8">
    <location>
        <begin position="1"/>
        <end position="11"/>
    </location>
</feature>
<feature type="domain" description="C2H2-type" evidence="9">
    <location>
        <begin position="167"/>
        <end position="196"/>
    </location>
</feature>
<dbReference type="FunFam" id="3.30.160.60:FF:000478">
    <property type="entry name" value="Zinc finger protein 133"/>
    <property type="match status" value="1"/>
</dbReference>
<evidence type="ECO:0000256" key="5">
    <source>
        <dbReference type="ARBA" id="ARBA00022833"/>
    </source>
</evidence>
<evidence type="ECO:0000259" key="9">
    <source>
        <dbReference type="PROSITE" id="PS50157"/>
    </source>
</evidence>
<dbReference type="InterPro" id="IPR050331">
    <property type="entry name" value="Zinc_finger"/>
</dbReference>
<feature type="domain" description="C2H2-type" evidence="9">
    <location>
        <begin position="281"/>
        <end position="308"/>
    </location>
</feature>
<feature type="domain" description="C2H2-type" evidence="9">
    <location>
        <begin position="197"/>
        <end position="224"/>
    </location>
</feature>
<keyword evidence="11" id="KW-1185">Reference proteome</keyword>
<reference evidence="10" key="1">
    <citation type="journal article" date="2023" name="G3 (Bethesda)">
        <title>Whole genome assembly and annotation of the endangered Caribbean coral Acropora cervicornis.</title>
        <authorList>
            <person name="Selwyn J.D."/>
            <person name="Vollmer S.V."/>
        </authorList>
    </citation>
    <scope>NUCLEOTIDE SEQUENCE</scope>
    <source>
        <strain evidence="10">K2</strain>
    </source>
</reference>
<feature type="domain" description="C2H2-type" evidence="9">
    <location>
        <begin position="253"/>
        <end position="280"/>
    </location>
</feature>
<dbReference type="InterPro" id="IPR036236">
    <property type="entry name" value="Znf_C2H2_sf"/>
</dbReference>
<dbReference type="AlphaFoldDB" id="A0AAD9R1N0"/>
<dbReference type="SUPFAM" id="SSF57667">
    <property type="entry name" value="beta-beta-alpha zinc fingers"/>
    <property type="match status" value="4"/>
</dbReference>
<comment type="subcellular location">
    <subcellularLocation>
        <location evidence="1">Nucleus</location>
    </subcellularLocation>
</comment>
<dbReference type="FunFam" id="3.30.160.60:FF:001182">
    <property type="entry name" value="Zinc finger, C2H2 type"/>
    <property type="match status" value="1"/>
</dbReference>
<dbReference type="FunFam" id="3.30.160.60:FF:001732">
    <property type="entry name" value="Zgc:162936"/>
    <property type="match status" value="1"/>
</dbReference>
<keyword evidence="4 7" id="KW-0863">Zinc-finger</keyword>
<dbReference type="Pfam" id="PF00096">
    <property type="entry name" value="zf-C2H2"/>
    <property type="match status" value="6"/>
</dbReference>
<dbReference type="PANTHER" id="PTHR16515">
    <property type="entry name" value="PR DOMAIN ZINC FINGER PROTEIN"/>
    <property type="match status" value="1"/>
</dbReference>
<keyword evidence="3" id="KW-0677">Repeat</keyword>
<dbReference type="GO" id="GO:0043565">
    <property type="term" value="F:sequence-specific DNA binding"/>
    <property type="evidence" value="ECO:0007669"/>
    <property type="project" value="UniProtKB-ARBA"/>
</dbReference>
<dbReference type="PROSITE" id="PS50157">
    <property type="entry name" value="ZINC_FINGER_C2H2_2"/>
    <property type="match status" value="6"/>
</dbReference>
<keyword evidence="6" id="KW-0539">Nucleus</keyword>
<accession>A0AAD9R1N0</accession>
<dbReference type="Gene3D" id="3.30.160.60">
    <property type="entry name" value="Classic Zinc Finger"/>
    <property type="match status" value="5"/>
</dbReference>
<evidence type="ECO:0000256" key="6">
    <source>
        <dbReference type="ARBA" id="ARBA00023242"/>
    </source>
</evidence>
<evidence type="ECO:0000256" key="8">
    <source>
        <dbReference type="SAM" id="MobiDB-lite"/>
    </source>
</evidence>
<evidence type="ECO:0000256" key="3">
    <source>
        <dbReference type="ARBA" id="ARBA00022737"/>
    </source>
</evidence>
<keyword evidence="2" id="KW-0479">Metal-binding</keyword>
<proteinExistence type="predicted"/>
<dbReference type="GO" id="GO:0005634">
    <property type="term" value="C:nucleus"/>
    <property type="evidence" value="ECO:0007669"/>
    <property type="project" value="UniProtKB-SubCell"/>
</dbReference>
<sequence>MPKSFLLKRKSTNTSTSKLQNRQKEHEDQKEESLTSEDRSIQSKILTESPKAPTDSSHVVFEAKDEFATPTASPVKYSPEQPFSIYSPFYGLPFPGVADNSHNNFDTYFNTLPSDFRYFHLADFRNSWTPYLSSAHQPAFNSHDFNGELAFSAPTKVILPNEMRKPYRCEQCGKIFKTKYTLAIHLKMPNHTFARPFVCNTCGKGFRLSSTLCRHKIIHTKEKPYKCHICEKAFNRSSTLKTHLRTHNIEKEFVCDRCGKGFHQKGNLRNHILIHTGEKPYKCSLCQKAFNKLSNLKFHMHVHAENSPYRCGVCSVTFSRRCDLKNHIHNAHSQNEADF</sequence>
<name>A0AAD9R1N0_ACRCE</name>
<keyword evidence="5" id="KW-0862">Zinc</keyword>
<evidence type="ECO:0000313" key="10">
    <source>
        <dbReference type="EMBL" id="KAK2571436.1"/>
    </source>
</evidence>
<dbReference type="FunFam" id="3.30.160.60:FF:000446">
    <property type="entry name" value="Zinc finger protein"/>
    <property type="match status" value="1"/>
</dbReference>
<feature type="domain" description="C2H2-type" evidence="9">
    <location>
        <begin position="309"/>
        <end position="337"/>
    </location>
</feature>
<dbReference type="GO" id="GO:0008270">
    <property type="term" value="F:zinc ion binding"/>
    <property type="evidence" value="ECO:0007669"/>
    <property type="project" value="UniProtKB-KW"/>
</dbReference>
<protein>
    <submittedName>
        <fullName evidence="10">Fez family zinc finger protein 2</fullName>
    </submittedName>
</protein>
<evidence type="ECO:0000256" key="7">
    <source>
        <dbReference type="PROSITE-ProRule" id="PRU00042"/>
    </source>
</evidence>
<dbReference type="SMART" id="SM00355">
    <property type="entry name" value="ZnF_C2H2"/>
    <property type="match status" value="6"/>
</dbReference>
<dbReference type="Proteomes" id="UP001249851">
    <property type="component" value="Unassembled WGS sequence"/>
</dbReference>
<feature type="region of interest" description="Disordered" evidence="8">
    <location>
        <begin position="1"/>
        <end position="57"/>
    </location>
</feature>
<dbReference type="GO" id="GO:0005694">
    <property type="term" value="C:chromosome"/>
    <property type="evidence" value="ECO:0007669"/>
    <property type="project" value="UniProtKB-ARBA"/>
</dbReference>
<evidence type="ECO:0000256" key="4">
    <source>
        <dbReference type="ARBA" id="ARBA00022771"/>
    </source>
</evidence>
<feature type="compositionally biased region" description="Basic and acidic residues" evidence="8">
    <location>
        <begin position="22"/>
        <end position="41"/>
    </location>
</feature>
<dbReference type="PROSITE" id="PS00028">
    <property type="entry name" value="ZINC_FINGER_C2H2_1"/>
    <property type="match status" value="6"/>
</dbReference>
<evidence type="ECO:0000256" key="1">
    <source>
        <dbReference type="ARBA" id="ARBA00004123"/>
    </source>
</evidence>
<feature type="domain" description="C2H2-type" evidence="9">
    <location>
        <begin position="225"/>
        <end position="252"/>
    </location>
</feature>
<gene>
    <name evidence="10" type="ORF">P5673_004029</name>
</gene>
<dbReference type="PANTHER" id="PTHR16515:SF35">
    <property type="entry name" value="FEZ FAMILY ZINC FINGER PROTEIN 2"/>
    <property type="match status" value="1"/>
</dbReference>
<dbReference type="FunFam" id="3.30.160.60:FF:000765">
    <property type="entry name" value="Zinc finger 45-like"/>
    <property type="match status" value="1"/>
</dbReference>
<organism evidence="10 11">
    <name type="scientific">Acropora cervicornis</name>
    <name type="common">Staghorn coral</name>
    <dbReference type="NCBI Taxonomy" id="6130"/>
    <lineage>
        <taxon>Eukaryota</taxon>
        <taxon>Metazoa</taxon>
        <taxon>Cnidaria</taxon>
        <taxon>Anthozoa</taxon>
        <taxon>Hexacorallia</taxon>
        <taxon>Scleractinia</taxon>
        <taxon>Astrocoeniina</taxon>
        <taxon>Acroporidae</taxon>
        <taxon>Acropora</taxon>
    </lineage>
</organism>
<reference evidence="10" key="2">
    <citation type="journal article" date="2023" name="Science">
        <title>Genomic signatures of disease resistance in endangered staghorn corals.</title>
        <authorList>
            <person name="Vollmer S.V."/>
            <person name="Selwyn J.D."/>
            <person name="Despard B.A."/>
            <person name="Roesel C.L."/>
        </authorList>
    </citation>
    <scope>NUCLEOTIDE SEQUENCE</scope>
    <source>
        <strain evidence="10">K2</strain>
    </source>
</reference>
<evidence type="ECO:0000313" key="11">
    <source>
        <dbReference type="Proteomes" id="UP001249851"/>
    </source>
</evidence>
<dbReference type="EMBL" id="JARQWQ010000006">
    <property type="protein sequence ID" value="KAK2571436.1"/>
    <property type="molecule type" value="Genomic_DNA"/>
</dbReference>